<reference evidence="1 2" key="1">
    <citation type="journal article" date="2018" name="Nat. Ecol. Evol.">
        <title>Shark genomes provide insights into elasmobranch evolution and the origin of vertebrates.</title>
        <authorList>
            <person name="Hara Y"/>
            <person name="Yamaguchi K"/>
            <person name="Onimaru K"/>
            <person name="Kadota M"/>
            <person name="Koyanagi M"/>
            <person name="Keeley SD"/>
            <person name="Tatsumi K"/>
            <person name="Tanaka K"/>
            <person name="Motone F"/>
            <person name="Kageyama Y"/>
            <person name="Nozu R"/>
            <person name="Adachi N"/>
            <person name="Nishimura O"/>
            <person name="Nakagawa R"/>
            <person name="Tanegashima C"/>
            <person name="Kiyatake I"/>
            <person name="Matsumoto R"/>
            <person name="Murakumo K"/>
            <person name="Nishida K"/>
            <person name="Terakita A"/>
            <person name="Kuratani S"/>
            <person name="Sato K"/>
            <person name="Hyodo S Kuraku.S."/>
        </authorList>
    </citation>
    <scope>NUCLEOTIDE SEQUENCE [LARGE SCALE GENOMIC DNA]</scope>
</reference>
<dbReference type="STRING" id="137246.A0A401TC20"/>
<feature type="non-terminal residue" evidence="1">
    <location>
        <position position="1"/>
    </location>
</feature>
<keyword evidence="2" id="KW-1185">Reference proteome</keyword>
<organism evidence="1 2">
    <name type="scientific">Chiloscyllium punctatum</name>
    <name type="common">Brownbanded bambooshark</name>
    <name type="synonym">Hemiscyllium punctatum</name>
    <dbReference type="NCBI Taxonomy" id="137246"/>
    <lineage>
        <taxon>Eukaryota</taxon>
        <taxon>Metazoa</taxon>
        <taxon>Chordata</taxon>
        <taxon>Craniata</taxon>
        <taxon>Vertebrata</taxon>
        <taxon>Chondrichthyes</taxon>
        <taxon>Elasmobranchii</taxon>
        <taxon>Galeomorphii</taxon>
        <taxon>Galeoidea</taxon>
        <taxon>Orectolobiformes</taxon>
        <taxon>Hemiscylliidae</taxon>
        <taxon>Chiloscyllium</taxon>
    </lineage>
</organism>
<dbReference type="EMBL" id="BEZZ01038036">
    <property type="protein sequence ID" value="GCC40145.1"/>
    <property type="molecule type" value="Genomic_DNA"/>
</dbReference>
<name>A0A401TC20_CHIPU</name>
<sequence>DREVVFCMKFSCVQPIQIPVSLYVQDLTMKCNEEEKSLSSETFSKVSVTNLRRQAVPDLSSDLGMNIFKKVKKSCTDIYWGK</sequence>
<dbReference type="OrthoDB" id="5584001at2759"/>
<dbReference type="AlphaFoldDB" id="A0A401TC20"/>
<accession>A0A401TC20</accession>
<evidence type="ECO:0000313" key="2">
    <source>
        <dbReference type="Proteomes" id="UP000287033"/>
    </source>
</evidence>
<evidence type="ECO:0000313" key="1">
    <source>
        <dbReference type="EMBL" id="GCC40145.1"/>
    </source>
</evidence>
<comment type="caution">
    <text evidence="1">The sequence shown here is derived from an EMBL/GenBank/DDBJ whole genome shotgun (WGS) entry which is preliminary data.</text>
</comment>
<gene>
    <name evidence="1" type="ORF">chiPu_0024369</name>
</gene>
<dbReference type="Proteomes" id="UP000287033">
    <property type="component" value="Unassembled WGS sequence"/>
</dbReference>
<proteinExistence type="predicted"/>
<protein>
    <submittedName>
        <fullName evidence="1">Uncharacterized protein</fullName>
    </submittedName>
</protein>